<name>A0A0X3NRJ1_SCHSO</name>
<feature type="region of interest" description="Disordered" evidence="2">
    <location>
        <begin position="599"/>
        <end position="619"/>
    </location>
</feature>
<dbReference type="InterPro" id="IPR001943">
    <property type="entry name" value="UVR_dom"/>
</dbReference>
<protein>
    <recommendedName>
        <fullName evidence="3">UVR domain-containing protein</fullName>
    </recommendedName>
</protein>
<dbReference type="InterPro" id="IPR008979">
    <property type="entry name" value="Galactose-bd-like_sf"/>
</dbReference>
<evidence type="ECO:0000256" key="2">
    <source>
        <dbReference type="SAM" id="MobiDB-lite"/>
    </source>
</evidence>
<dbReference type="PANTHER" id="PTHR13371:SF0">
    <property type="entry name" value="CENTROSOMAL PROTEIN OF 104 KDA"/>
    <property type="match status" value="1"/>
</dbReference>
<accession>A0A0X3NRJ1</accession>
<feature type="compositionally biased region" description="Polar residues" evidence="2">
    <location>
        <begin position="279"/>
        <end position="291"/>
    </location>
</feature>
<dbReference type="Pfam" id="PF21039">
    <property type="entry name" value="CEP104_ZnF"/>
    <property type="match status" value="1"/>
</dbReference>
<dbReference type="InterPro" id="IPR052607">
    <property type="entry name" value="CEP104-like"/>
</dbReference>
<dbReference type="InterPro" id="IPR048739">
    <property type="entry name" value="CEP104_N"/>
</dbReference>
<feature type="region of interest" description="Disordered" evidence="2">
    <location>
        <begin position="279"/>
        <end position="300"/>
    </location>
</feature>
<feature type="coiled-coil region" evidence="1">
    <location>
        <begin position="224"/>
        <end position="267"/>
    </location>
</feature>
<dbReference type="PROSITE" id="PS50151">
    <property type="entry name" value="UVR"/>
    <property type="match status" value="1"/>
</dbReference>
<evidence type="ECO:0000256" key="1">
    <source>
        <dbReference type="SAM" id="Coils"/>
    </source>
</evidence>
<evidence type="ECO:0000313" key="4">
    <source>
        <dbReference type="EMBL" id="JAP40127.1"/>
    </source>
</evidence>
<dbReference type="AlphaFoldDB" id="A0A0X3NRJ1"/>
<dbReference type="SUPFAM" id="SSF49785">
    <property type="entry name" value="Galactose-binding domain-like"/>
    <property type="match status" value="1"/>
</dbReference>
<dbReference type="Gene3D" id="1.25.10.10">
    <property type="entry name" value="Leucine-rich Repeat Variant"/>
    <property type="match status" value="1"/>
</dbReference>
<proteinExistence type="predicted"/>
<dbReference type="GO" id="GO:0005929">
    <property type="term" value="C:cilium"/>
    <property type="evidence" value="ECO:0007669"/>
    <property type="project" value="TreeGrafter"/>
</dbReference>
<feature type="region of interest" description="Disordered" evidence="2">
    <location>
        <begin position="688"/>
        <end position="757"/>
    </location>
</feature>
<feature type="domain" description="UVR" evidence="3">
    <location>
        <begin position="192"/>
        <end position="227"/>
    </location>
</feature>
<dbReference type="EMBL" id="GEEE01023098">
    <property type="protein sequence ID" value="JAP40127.1"/>
    <property type="molecule type" value="Transcribed_RNA"/>
</dbReference>
<evidence type="ECO:0000259" key="3">
    <source>
        <dbReference type="PROSITE" id="PS50151"/>
    </source>
</evidence>
<dbReference type="PANTHER" id="PTHR13371">
    <property type="entry name" value="GLYCINE-, GLUTAMATE-, THIENYLCYCLOHEXYLPIPERIDINE-BINDING PROTEIN"/>
    <property type="match status" value="1"/>
</dbReference>
<dbReference type="Gene3D" id="2.60.120.260">
    <property type="entry name" value="Galactose-binding domain-like"/>
    <property type="match status" value="1"/>
</dbReference>
<dbReference type="Pfam" id="PF21038">
    <property type="entry name" value="CEP104_N"/>
    <property type="match status" value="1"/>
</dbReference>
<organism evidence="4">
    <name type="scientific">Schistocephalus solidus</name>
    <name type="common">Tapeworm</name>
    <dbReference type="NCBI Taxonomy" id="70667"/>
    <lineage>
        <taxon>Eukaryota</taxon>
        <taxon>Metazoa</taxon>
        <taxon>Spiralia</taxon>
        <taxon>Lophotrochozoa</taxon>
        <taxon>Platyhelminthes</taxon>
        <taxon>Cestoda</taxon>
        <taxon>Eucestoda</taxon>
        <taxon>Diphyllobothriidea</taxon>
        <taxon>Diphyllobothriidae</taxon>
        <taxon>Schistocephalus</taxon>
    </lineage>
</organism>
<dbReference type="Pfam" id="PF21040">
    <property type="entry name" value="CEP104-like_TOG"/>
    <property type="match status" value="1"/>
</dbReference>
<reference evidence="4" key="1">
    <citation type="submission" date="2016-01" db="EMBL/GenBank/DDBJ databases">
        <title>Reference transcriptome for the parasite Schistocephalus solidus: insights into the molecular evolution of parasitism.</title>
        <authorList>
            <person name="Hebert F.O."/>
            <person name="Grambauer S."/>
            <person name="Barber I."/>
            <person name="Landry C.R."/>
            <person name="Aubin-Horth N."/>
        </authorList>
    </citation>
    <scope>NUCLEOTIDE SEQUENCE</scope>
</reference>
<gene>
    <name evidence="4" type="ORF">TR99156</name>
</gene>
<feature type="region of interest" description="Disordered" evidence="2">
    <location>
        <begin position="911"/>
        <end position="957"/>
    </location>
</feature>
<dbReference type="InterPro" id="IPR048738">
    <property type="entry name" value="CEP104_Znf"/>
</dbReference>
<dbReference type="InterPro" id="IPR011989">
    <property type="entry name" value="ARM-like"/>
</dbReference>
<sequence>MLQKIHFRVVHVTSQDEGYPAKELNHHSPKTKGWRSVKHCPYPQQIVVELECTARIRKIQILSHQYLISSRIAFYIGDSWGDDTINMETSRFLRLGHIELSDNEDTNFRARELKSVHVDATGSCFQLFLYKNYPNKFNLQNQIGIVALNFIGEVAGPSFDRELPRDAESNRSDYVSPIDDLAFDVYQDPRLADVLRRLQSQKLEYARRENFELARQARDAIHRLQEAGEQIFQLELEKQEAAKAEDYETAKAKKELITEIREKLSREIDLNLLLGSTHGSASSRDIKQQNAGPFLPPLLQKNGETYKQWQRPAPPYPGDDEASPSVATALTSKEYDEECLSPEAPHSYNVADERPLPALVARQGNNSNVSEMAEPLAVSTPAIRPENLIVGDEIPIADQVNVDGFPLARLSEASAREAAAAIDVVGLPLVTKAYSKSWRYREEALNDLERRVCGPTLAPPAALASVAAEPDPPAELRSTTFLLKRALNDQVLTVYRHALNLINPTIVVFGEKHGLTKQDIIASLDRLVPLLIQKTGDTSARIRDVTKAFLIEMAQWPILRHGGNFWHDILRPFPQTFLERLALSRVEIATELYALLGSSRPKSPSTQHPHAGGTPAGGLTDEGIITFAAHALEHRSNEVRDLAEALMVALYRSEDRNLVRRLLPPNDQEAQRQPLYRRLFSKFDRLDGHQPSAAAKPVTAASNQAAPKTIPQAPSRPARKTVPVATTSNVKPRKPTFARKSVPSKSPPQRPTEDPPFVADTADIDMLLSLDKTCIFCGEQDDSFTEEALDLHYWKNCPMLRRCPNCKQVVEISSLTEHLLVECEVAKASGGYMRCPTCSEAISKSTYSIHVEAASCRSSSNPALRCPLCHTDLPALADSSSPGSFEEAWKLHLMGTGTPSSACPQNTRALQKASTAAHPDPKTADNSALAGAEIRHSKRTDSLIPGKKMLLNRANAS</sequence>
<keyword evidence="1" id="KW-0175">Coiled coil</keyword>